<dbReference type="InterPro" id="IPR005744">
    <property type="entry name" value="Hy-lIII"/>
</dbReference>
<comment type="similarity">
    <text evidence="2">Belongs to the UPF0073 (Hly-III) family.</text>
</comment>
<dbReference type="NCBIfam" id="TIGR01065">
    <property type="entry name" value="hlyIII"/>
    <property type="match status" value="1"/>
</dbReference>
<dbReference type="EMBL" id="QPJD01000012">
    <property type="protein sequence ID" value="RCW44324.1"/>
    <property type="molecule type" value="Genomic_DNA"/>
</dbReference>
<dbReference type="Proteomes" id="UP000252415">
    <property type="component" value="Unassembled WGS sequence"/>
</dbReference>
<dbReference type="AlphaFoldDB" id="A0A368VT21"/>
<dbReference type="PANTHER" id="PTHR20855">
    <property type="entry name" value="ADIPOR/PROGESTIN RECEPTOR-RELATED"/>
    <property type="match status" value="1"/>
</dbReference>
<feature type="transmembrane region" description="Helical" evidence="8">
    <location>
        <begin position="60"/>
        <end position="80"/>
    </location>
</feature>
<keyword evidence="4 8" id="KW-1133">Transmembrane helix</keyword>
<evidence type="ECO:0000256" key="3">
    <source>
        <dbReference type="ARBA" id="ARBA00022692"/>
    </source>
</evidence>
<gene>
    <name evidence="9" type="ORF">DFP97_112190</name>
</gene>
<evidence type="ECO:0000313" key="10">
    <source>
        <dbReference type="Proteomes" id="UP000252415"/>
    </source>
</evidence>
<keyword evidence="3 8" id="KW-0812">Transmembrane</keyword>
<dbReference type="GO" id="GO:0046872">
    <property type="term" value="F:metal ion binding"/>
    <property type="evidence" value="ECO:0007669"/>
    <property type="project" value="UniProtKB-KW"/>
</dbReference>
<feature type="transmembrane region" description="Helical" evidence="8">
    <location>
        <begin position="149"/>
        <end position="168"/>
    </location>
</feature>
<evidence type="ECO:0000256" key="4">
    <source>
        <dbReference type="ARBA" id="ARBA00022989"/>
    </source>
</evidence>
<feature type="binding site" evidence="6">
    <location>
        <position position="210"/>
    </location>
    <ligand>
        <name>Zn(2+)</name>
        <dbReference type="ChEBI" id="CHEBI:29105"/>
    </ligand>
</feature>
<keyword evidence="6" id="KW-0862">Zinc</keyword>
<sequence length="231" mass="25214">MLTQSMEKANEAGGEPPMANTHTYSKREEIANAVTHGIGAGLSVAALVLLIVFAATKGTAFHVVSFTIYGSAMLLLYAASTLVHSFPEGKAKRVFESLDHSFIYVFIAGTYTPILFHIVQGTLGWVLFGIVWGAAVAGVVFKSFFASRFLFTSTLIYIAMGWIIVFAWKPLTTHLAPGGVQLLVTGGVLYTVGTVFYMWRSFPYHHAVWHLFVLGGSIVHFFAILLYVLPS</sequence>
<dbReference type="PANTHER" id="PTHR20855:SF129">
    <property type="entry name" value="HEMOLYSIN-3 HOMOLOG"/>
    <property type="match status" value="1"/>
</dbReference>
<evidence type="ECO:0000256" key="5">
    <source>
        <dbReference type="ARBA" id="ARBA00023136"/>
    </source>
</evidence>
<feature type="region of interest" description="Disordered" evidence="7">
    <location>
        <begin position="1"/>
        <end position="21"/>
    </location>
</feature>
<comment type="subcellular location">
    <subcellularLocation>
        <location evidence="1">Endomembrane system</location>
        <topology evidence="1">Multi-pass membrane protein</topology>
    </subcellularLocation>
</comment>
<dbReference type="GO" id="GO:0140911">
    <property type="term" value="F:pore-forming activity"/>
    <property type="evidence" value="ECO:0007669"/>
    <property type="project" value="InterPro"/>
</dbReference>
<feature type="transmembrane region" description="Helical" evidence="8">
    <location>
        <begin position="180"/>
        <end position="199"/>
    </location>
</feature>
<evidence type="ECO:0000256" key="6">
    <source>
        <dbReference type="PIRSR" id="PIRSR604254-1"/>
    </source>
</evidence>
<keyword evidence="5 8" id="KW-0472">Membrane</keyword>
<feature type="transmembrane region" description="Helical" evidence="8">
    <location>
        <begin position="125"/>
        <end position="142"/>
    </location>
</feature>
<feature type="transmembrane region" description="Helical" evidence="8">
    <location>
        <begin position="33"/>
        <end position="54"/>
    </location>
</feature>
<dbReference type="Pfam" id="PF03006">
    <property type="entry name" value="HlyIII"/>
    <property type="match status" value="1"/>
</dbReference>
<dbReference type="GO" id="GO:0012505">
    <property type="term" value="C:endomembrane system"/>
    <property type="evidence" value="ECO:0007669"/>
    <property type="project" value="UniProtKB-SubCell"/>
</dbReference>
<evidence type="ECO:0000256" key="2">
    <source>
        <dbReference type="ARBA" id="ARBA00008488"/>
    </source>
</evidence>
<comment type="caution">
    <text evidence="9">The sequence shown here is derived from an EMBL/GenBank/DDBJ whole genome shotgun (WGS) entry which is preliminary data.</text>
</comment>
<keyword evidence="10" id="KW-1185">Reference proteome</keyword>
<feature type="binding site" evidence="6">
    <location>
        <position position="84"/>
    </location>
    <ligand>
        <name>Zn(2+)</name>
        <dbReference type="ChEBI" id="CHEBI:29105"/>
    </ligand>
</feature>
<dbReference type="InterPro" id="IPR004254">
    <property type="entry name" value="AdipoR/HlyIII-related"/>
</dbReference>
<proteinExistence type="inferred from homology"/>
<evidence type="ECO:0000256" key="7">
    <source>
        <dbReference type="SAM" id="MobiDB-lite"/>
    </source>
</evidence>
<accession>A0A368VT21</accession>
<dbReference type="GO" id="GO:0016020">
    <property type="term" value="C:membrane"/>
    <property type="evidence" value="ECO:0007669"/>
    <property type="project" value="InterPro"/>
</dbReference>
<evidence type="ECO:0000256" key="8">
    <source>
        <dbReference type="SAM" id="Phobius"/>
    </source>
</evidence>
<reference evidence="9 10" key="1">
    <citation type="submission" date="2018-07" db="EMBL/GenBank/DDBJ databases">
        <title>Genomic Encyclopedia of Type Strains, Phase III (KMG-III): the genomes of soil and plant-associated and newly described type strains.</title>
        <authorList>
            <person name="Whitman W."/>
        </authorList>
    </citation>
    <scope>NUCLEOTIDE SEQUENCE [LARGE SCALE GENOMIC DNA]</scope>
    <source>
        <strain evidence="9 10">CECT 7506</strain>
    </source>
</reference>
<organism evidence="9 10">
    <name type="scientific">Paenibacillus prosopidis</name>
    <dbReference type="NCBI Taxonomy" id="630520"/>
    <lineage>
        <taxon>Bacteria</taxon>
        <taxon>Bacillati</taxon>
        <taxon>Bacillota</taxon>
        <taxon>Bacilli</taxon>
        <taxon>Bacillales</taxon>
        <taxon>Paenibacillaceae</taxon>
        <taxon>Paenibacillus</taxon>
    </lineage>
</organism>
<feature type="binding site" evidence="6">
    <location>
        <position position="206"/>
    </location>
    <ligand>
        <name>Zn(2+)</name>
        <dbReference type="ChEBI" id="CHEBI:29105"/>
    </ligand>
</feature>
<evidence type="ECO:0000256" key="1">
    <source>
        <dbReference type="ARBA" id="ARBA00004127"/>
    </source>
</evidence>
<feature type="transmembrane region" description="Helical" evidence="8">
    <location>
        <begin position="211"/>
        <end position="229"/>
    </location>
</feature>
<protein>
    <submittedName>
        <fullName evidence="9">Hemolysin III</fullName>
    </submittedName>
</protein>
<keyword evidence="6" id="KW-0479">Metal-binding</keyword>
<feature type="transmembrane region" description="Helical" evidence="8">
    <location>
        <begin position="101"/>
        <end position="119"/>
    </location>
</feature>
<name>A0A368VT21_9BACL</name>
<evidence type="ECO:0000313" key="9">
    <source>
        <dbReference type="EMBL" id="RCW44324.1"/>
    </source>
</evidence>